<dbReference type="Pfam" id="PF07715">
    <property type="entry name" value="Plug"/>
    <property type="match status" value="1"/>
</dbReference>
<dbReference type="OrthoDB" id="9763670at2"/>
<evidence type="ECO:0000256" key="5">
    <source>
        <dbReference type="ARBA" id="ARBA00022729"/>
    </source>
</evidence>
<dbReference type="HOGENOM" id="CLU_008287_18_5_0"/>
<feature type="chain" id="PRO_5003214194" evidence="12">
    <location>
        <begin position="25"/>
        <end position="692"/>
    </location>
</feature>
<dbReference type="InterPro" id="IPR037066">
    <property type="entry name" value="Plug_dom_sf"/>
</dbReference>
<proteinExistence type="inferred from homology"/>
<evidence type="ECO:0000259" key="13">
    <source>
        <dbReference type="Pfam" id="PF00593"/>
    </source>
</evidence>
<organism evidence="15 16">
    <name type="scientific">Desulfurispirillum indicum (strain ATCC BAA-1389 / DSM 22839 / S5)</name>
    <dbReference type="NCBI Taxonomy" id="653733"/>
    <lineage>
        <taxon>Bacteria</taxon>
        <taxon>Pseudomonadati</taxon>
        <taxon>Chrysiogenota</taxon>
        <taxon>Chrysiogenia</taxon>
        <taxon>Chrysiogenales</taxon>
        <taxon>Chrysiogenaceae</taxon>
        <taxon>Desulfurispirillum</taxon>
    </lineage>
</organism>
<protein>
    <submittedName>
        <fullName evidence="15">TonB-dependent receptor plug</fullName>
    </submittedName>
</protein>
<keyword evidence="16" id="KW-1185">Reference proteome</keyword>
<dbReference type="EMBL" id="CP002432">
    <property type="protein sequence ID" value="ADU66744.1"/>
    <property type="molecule type" value="Genomic_DNA"/>
</dbReference>
<dbReference type="GO" id="GO:0044718">
    <property type="term" value="P:siderophore transmembrane transport"/>
    <property type="evidence" value="ECO:0007669"/>
    <property type="project" value="TreeGrafter"/>
</dbReference>
<keyword evidence="5 12" id="KW-0732">Signal</keyword>
<evidence type="ECO:0000259" key="14">
    <source>
        <dbReference type="Pfam" id="PF07715"/>
    </source>
</evidence>
<evidence type="ECO:0000256" key="6">
    <source>
        <dbReference type="ARBA" id="ARBA00023077"/>
    </source>
</evidence>
<evidence type="ECO:0000256" key="10">
    <source>
        <dbReference type="PROSITE-ProRule" id="PRU01360"/>
    </source>
</evidence>
<evidence type="ECO:0000313" key="16">
    <source>
        <dbReference type="Proteomes" id="UP000002572"/>
    </source>
</evidence>
<name>E6W2J4_DESIS</name>
<dbReference type="Gene3D" id="2.170.130.10">
    <property type="entry name" value="TonB-dependent receptor, plug domain"/>
    <property type="match status" value="1"/>
</dbReference>
<dbReference type="InterPro" id="IPR012910">
    <property type="entry name" value="Plug_dom"/>
</dbReference>
<dbReference type="InterPro" id="IPR000531">
    <property type="entry name" value="Beta-barrel_TonB"/>
</dbReference>
<dbReference type="AlphaFoldDB" id="E6W2J4"/>
<evidence type="ECO:0000256" key="12">
    <source>
        <dbReference type="SAM" id="SignalP"/>
    </source>
</evidence>
<keyword evidence="7 10" id="KW-0472">Membrane</keyword>
<keyword evidence="9 10" id="KW-0998">Cell outer membrane</keyword>
<keyword evidence="4 10" id="KW-0812">Transmembrane</keyword>
<feature type="domain" description="TonB-dependent receptor-like beta-barrel" evidence="13">
    <location>
        <begin position="253"/>
        <end position="665"/>
    </location>
</feature>
<dbReference type="RefSeq" id="WP_013506624.1">
    <property type="nucleotide sequence ID" value="NC_014836.1"/>
</dbReference>
<dbReference type="PROSITE" id="PS52016">
    <property type="entry name" value="TONB_DEPENDENT_REC_3"/>
    <property type="match status" value="1"/>
</dbReference>
<dbReference type="Pfam" id="PF00593">
    <property type="entry name" value="TonB_dep_Rec_b-barrel"/>
    <property type="match status" value="1"/>
</dbReference>
<dbReference type="SUPFAM" id="SSF56935">
    <property type="entry name" value="Porins"/>
    <property type="match status" value="1"/>
</dbReference>
<keyword evidence="6 11" id="KW-0798">TonB box</keyword>
<dbReference type="InParanoid" id="E6W2J4"/>
<evidence type="ECO:0000256" key="4">
    <source>
        <dbReference type="ARBA" id="ARBA00022692"/>
    </source>
</evidence>
<dbReference type="Gene3D" id="2.40.170.20">
    <property type="entry name" value="TonB-dependent receptor, beta-barrel domain"/>
    <property type="match status" value="1"/>
</dbReference>
<dbReference type="GO" id="GO:0015344">
    <property type="term" value="F:siderophore uptake transmembrane transporter activity"/>
    <property type="evidence" value="ECO:0007669"/>
    <property type="project" value="TreeGrafter"/>
</dbReference>
<evidence type="ECO:0000256" key="3">
    <source>
        <dbReference type="ARBA" id="ARBA00022452"/>
    </source>
</evidence>
<dbReference type="KEGG" id="din:Selin_2024"/>
<evidence type="ECO:0000256" key="1">
    <source>
        <dbReference type="ARBA" id="ARBA00004571"/>
    </source>
</evidence>
<dbReference type="InterPro" id="IPR036942">
    <property type="entry name" value="Beta-barrel_TonB_sf"/>
</dbReference>
<dbReference type="PANTHER" id="PTHR30069">
    <property type="entry name" value="TONB-DEPENDENT OUTER MEMBRANE RECEPTOR"/>
    <property type="match status" value="1"/>
</dbReference>
<keyword evidence="2 10" id="KW-0813">Transport</keyword>
<feature type="signal peptide" evidence="12">
    <location>
        <begin position="1"/>
        <end position="24"/>
    </location>
</feature>
<accession>E6W2J4</accession>
<dbReference type="Proteomes" id="UP000002572">
    <property type="component" value="Chromosome"/>
</dbReference>
<keyword evidence="3 10" id="KW-1134">Transmembrane beta strand</keyword>
<keyword evidence="8 15" id="KW-0675">Receptor</keyword>
<evidence type="ECO:0000256" key="11">
    <source>
        <dbReference type="RuleBase" id="RU003357"/>
    </source>
</evidence>
<comment type="subcellular location">
    <subcellularLocation>
        <location evidence="1 10">Cell outer membrane</location>
        <topology evidence="1 10">Multi-pass membrane protein</topology>
    </subcellularLocation>
</comment>
<evidence type="ECO:0000313" key="15">
    <source>
        <dbReference type="EMBL" id="ADU66744.1"/>
    </source>
</evidence>
<feature type="domain" description="TonB-dependent receptor plug" evidence="14">
    <location>
        <begin position="45"/>
        <end position="149"/>
    </location>
</feature>
<evidence type="ECO:0000256" key="7">
    <source>
        <dbReference type="ARBA" id="ARBA00023136"/>
    </source>
</evidence>
<evidence type="ECO:0000256" key="8">
    <source>
        <dbReference type="ARBA" id="ARBA00023170"/>
    </source>
</evidence>
<sequence length="692" mass="76236">MSIKRVGALCMAGLISAAALPVQAQEETGQRGVTVTATRAERELLEVPASVSSVSSEEIRRGGAAVVAEALRDIPGVEVHDGSVSGAKRVFIRGESGARVLILIDGQKTSEQKAMTGAVFLMDPALIERIEIIKGPSSVLYGSEAIGGVVNIITKKGGERPVQVDVGLSYDSSTEGTRQHLSVYGKSGRMGYRVGGAWSDHDDRDTPGGTADGTAYKESSIFAYIDYQGDDFIVGGRYDTYNGDYRTYVPEGTISGTMEHFAQDLPEWSREKVSFFYEAEHLSDALVKLRADAYAQNTYKDFRMDMDVRPMPAVQIPLQMRNRTENDQDTYGLAVQTDWLVADDHYVVAGVELIQDRLKADEFRRQRGPWAPMPPFNAQPQEFVESSYTNKAKSDFYALYVQDEWSLNPDTILTLGLRQTWARNELTSAEEPGLEEDSSRDSKLVYSIGLTWQGLEDTALRASYSQGYRLPTLQQLFIGTVHGSQNPTYSNPDLEPETSDNVEIGLRHFGQNLLVDAALFASKTEDYITTAAHPTINNANTFANVDKASTHGMEVAVAYLVESLNLTPYGSATWLKRKFESEDLNTWKTGNPELQGRIGLRHERAIAAGVDANLDAYVRAAGKAERENSDGTIDTDDSWQTLNLTMGFTFGSRQQYELNLNLNNLTDEKYTVSQESIPMAGRHFVVGISGAF</sequence>
<dbReference type="PANTHER" id="PTHR30069:SF29">
    <property type="entry name" value="HEMOGLOBIN AND HEMOGLOBIN-HAPTOGLOBIN-BINDING PROTEIN 1-RELATED"/>
    <property type="match status" value="1"/>
</dbReference>
<gene>
    <name evidence="15" type="ordered locus">Selin_2024</name>
</gene>
<reference evidence="15 16" key="1">
    <citation type="submission" date="2010-12" db="EMBL/GenBank/DDBJ databases">
        <title>Complete sequence of Desulfurispirillum indicum S5.</title>
        <authorList>
            <consortium name="US DOE Joint Genome Institute"/>
            <person name="Lucas S."/>
            <person name="Copeland A."/>
            <person name="Lapidus A."/>
            <person name="Cheng J.-F."/>
            <person name="Goodwin L."/>
            <person name="Pitluck S."/>
            <person name="Chertkov O."/>
            <person name="Held B."/>
            <person name="Detter J.C."/>
            <person name="Han C."/>
            <person name="Tapia R."/>
            <person name="Land M."/>
            <person name="Hauser L."/>
            <person name="Kyrpides N."/>
            <person name="Ivanova N."/>
            <person name="Mikhailova N."/>
            <person name="Haggblom M."/>
            <person name="Rauschenbach I."/>
            <person name="Bini E."/>
            <person name="Woyke T."/>
        </authorList>
    </citation>
    <scope>NUCLEOTIDE SEQUENCE [LARGE SCALE GENOMIC DNA]</scope>
    <source>
        <strain evidence="16">ATCC BAA-1389 / DSM 22839 / S5</strain>
    </source>
</reference>
<dbReference type="GO" id="GO:0009279">
    <property type="term" value="C:cell outer membrane"/>
    <property type="evidence" value="ECO:0007669"/>
    <property type="project" value="UniProtKB-SubCell"/>
</dbReference>
<evidence type="ECO:0000256" key="9">
    <source>
        <dbReference type="ARBA" id="ARBA00023237"/>
    </source>
</evidence>
<dbReference type="CDD" id="cd01347">
    <property type="entry name" value="ligand_gated_channel"/>
    <property type="match status" value="1"/>
</dbReference>
<dbReference type="eggNOG" id="COG4771">
    <property type="taxonomic scope" value="Bacteria"/>
</dbReference>
<evidence type="ECO:0000256" key="2">
    <source>
        <dbReference type="ARBA" id="ARBA00022448"/>
    </source>
</evidence>
<dbReference type="InterPro" id="IPR039426">
    <property type="entry name" value="TonB-dep_rcpt-like"/>
</dbReference>
<dbReference type="STRING" id="653733.Selin_2024"/>
<comment type="similarity">
    <text evidence="10 11">Belongs to the TonB-dependent receptor family.</text>
</comment>